<dbReference type="eggNOG" id="COG0741">
    <property type="taxonomic scope" value="Bacteria"/>
</dbReference>
<keyword evidence="5" id="KW-1185">Reference proteome</keyword>
<keyword evidence="2" id="KW-0812">Transmembrane</keyword>
<dbReference type="EMBL" id="CP003349">
    <property type="protein sequence ID" value="AFD09359.1"/>
    <property type="molecule type" value="Genomic_DNA"/>
</dbReference>
<feature type="domain" description="Transglycosylase SLT" evidence="3">
    <location>
        <begin position="106"/>
        <end position="205"/>
    </location>
</feature>
<reference evidence="4" key="1">
    <citation type="submission" date="2012-02" db="EMBL/GenBank/DDBJ databases">
        <title>The complete genome of Solitalea canadensis DSM 3403.</title>
        <authorList>
            <consortium name="US DOE Joint Genome Institute (JGI-PGF)"/>
            <person name="Lucas S."/>
            <person name="Copeland A."/>
            <person name="Lapidus A."/>
            <person name="Glavina del Rio T."/>
            <person name="Dalin E."/>
            <person name="Tice H."/>
            <person name="Bruce D."/>
            <person name="Goodwin L."/>
            <person name="Pitluck S."/>
            <person name="Peters L."/>
            <person name="Ovchinnikova G."/>
            <person name="Lu M."/>
            <person name="Kyrpides N."/>
            <person name="Mavromatis K."/>
            <person name="Ivanova N."/>
            <person name="Brettin T."/>
            <person name="Detter J.C."/>
            <person name="Han C."/>
            <person name="Larimer F."/>
            <person name="Land M."/>
            <person name="Hauser L."/>
            <person name="Markowitz V."/>
            <person name="Cheng J.-F."/>
            <person name="Hugenholtz P."/>
            <person name="Woyke T."/>
            <person name="Wu D."/>
            <person name="Spring S."/>
            <person name="Schroeder M."/>
            <person name="Kopitz M."/>
            <person name="Brambilla E."/>
            <person name="Klenk H.-P."/>
            <person name="Eisen J.A."/>
        </authorList>
    </citation>
    <scope>NUCLEOTIDE SEQUENCE</scope>
    <source>
        <strain evidence="4">DSM 3403</strain>
    </source>
</reference>
<sequence>MIRKHFIACASGVIVFALINLLFFNSNSGFSINKGNLSTTSASTKVSPVVPDFAGEQIPLQDAQVKKRFFATLHRTNMTNRQVYTARVKAKRWFKVIEPILAKHGIPQDFKYVPLIESGFSTDTSAKGAAGFWQFMPGTARHFGLAVGNGVDERYDPVKSTDAACRYLKVLYKQFGSWTMVAAAYNIGSTRLQRHTKQQNEDDYFKLQLNKETSSYVYKLVAMKTAINKNKVNIVTNQTPIKTVSAGYSINLSNLYAYSPEFITNMLKRVGYSSLKNVKQNTARN</sequence>
<dbReference type="PANTHER" id="PTHR37423">
    <property type="entry name" value="SOLUBLE LYTIC MUREIN TRANSGLYCOSYLASE-RELATED"/>
    <property type="match status" value="1"/>
</dbReference>
<dbReference type="InterPro" id="IPR008258">
    <property type="entry name" value="Transglycosylase_SLT_dom_1"/>
</dbReference>
<evidence type="ECO:0000313" key="5">
    <source>
        <dbReference type="Proteomes" id="UP000007590"/>
    </source>
</evidence>
<dbReference type="OrthoDB" id="9815002at2"/>
<evidence type="ECO:0000256" key="1">
    <source>
        <dbReference type="ARBA" id="ARBA00007734"/>
    </source>
</evidence>
<accession>H8KMV6</accession>
<protein>
    <submittedName>
        <fullName evidence="4">Soluble lytic murein transglycosylase-like protein</fullName>
    </submittedName>
</protein>
<dbReference type="RefSeq" id="WP_014682581.1">
    <property type="nucleotide sequence ID" value="NC_017770.1"/>
</dbReference>
<feature type="transmembrane region" description="Helical" evidence="2">
    <location>
        <begin position="7"/>
        <end position="24"/>
    </location>
</feature>
<dbReference type="PANTHER" id="PTHR37423:SF2">
    <property type="entry name" value="MEMBRANE-BOUND LYTIC MUREIN TRANSGLYCOSYLASE C"/>
    <property type="match status" value="1"/>
</dbReference>
<dbReference type="AlphaFoldDB" id="H8KMV6"/>
<evidence type="ECO:0000256" key="2">
    <source>
        <dbReference type="SAM" id="Phobius"/>
    </source>
</evidence>
<proteinExistence type="inferred from homology"/>
<gene>
    <name evidence="4" type="ordered locus">Solca_4369</name>
</gene>
<dbReference type="Gene3D" id="1.10.530.10">
    <property type="match status" value="1"/>
</dbReference>
<dbReference type="SUPFAM" id="SSF53955">
    <property type="entry name" value="Lysozyme-like"/>
    <property type="match status" value="1"/>
</dbReference>
<dbReference type="InterPro" id="IPR023346">
    <property type="entry name" value="Lysozyme-like_dom_sf"/>
</dbReference>
<organism evidence="4 5">
    <name type="scientific">Solitalea canadensis (strain ATCC 29591 / DSM 3403 / JCM 21819 / LMG 8368 / NBRC 15130 / NCIMB 12057 / USAM 9D)</name>
    <name type="common">Flexibacter canadensis</name>
    <dbReference type="NCBI Taxonomy" id="929556"/>
    <lineage>
        <taxon>Bacteria</taxon>
        <taxon>Pseudomonadati</taxon>
        <taxon>Bacteroidota</taxon>
        <taxon>Sphingobacteriia</taxon>
        <taxon>Sphingobacteriales</taxon>
        <taxon>Sphingobacteriaceae</taxon>
        <taxon>Solitalea</taxon>
    </lineage>
</organism>
<keyword evidence="2" id="KW-0472">Membrane</keyword>
<dbReference type="STRING" id="929556.Solca_4369"/>
<keyword evidence="2" id="KW-1133">Transmembrane helix</keyword>
<name>H8KMV6_SOLCM</name>
<dbReference type="Pfam" id="PF01464">
    <property type="entry name" value="SLT"/>
    <property type="match status" value="1"/>
</dbReference>
<evidence type="ECO:0000259" key="3">
    <source>
        <dbReference type="Pfam" id="PF01464"/>
    </source>
</evidence>
<dbReference type="Proteomes" id="UP000007590">
    <property type="component" value="Chromosome"/>
</dbReference>
<dbReference type="KEGG" id="scn:Solca_4369"/>
<comment type="similarity">
    <text evidence="1">Belongs to the transglycosylase Slt family.</text>
</comment>
<dbReference type="HOGENOM" id="CLU_009520_1_1_10"/>
<dbReference type="CDD" id="cd16894">
    <property type="entry name" value="MltD-like"/>
    <property type="match status" value="1"/>
</dbReference>
<evidence type="ECO:0000313" key="4">
    <source>
        <dbReference type="EMBL" id="AFD09359.1"/>
    </source>
</evidence>